<comment type="caution">
    <text evidence="1">The sequence shown here is derived from an EMBL/GenBank/DDBJ whole genome shotgun (WGS) entry which is preliminary data.</text>
</comment>
<evidence type="ECO:0000313" key="2">
    <source>
        <dbReference type="Proteomes" id="UP000814033"/>
    </source>
</evidence>
<evidence type="ECO:0000313" key="1">
    <source>
        <dbReference type="EMBL" id="KAI0052022.1"/>
    </source>
</evidence>
<dbReference type="Proteomes" id="UP000814033">
    <property type="component" value="Unassembled WGS sequence"/>
</dbReference>
<protein>
    <submittedName>
        <fullName evidence="1">Uncharacterized protein</fullName>
    </submittedName>
</protein>
<name>A0ACB8S745_9AGAM</name>
<sequence length="802" mass="89237">MATRSQDSQLIADLHKLQEKSSKLVKSSKYSAPALPEVTVESWKMNEFKYYDIPSPFPTLARGLFSVEEKGQDGKPLHRIVVRGYDKFFNIGEVPWTRWDSLQSHTKPPYTLTLKSNGCIIFIAALSPSDLVVTSKHSLGPTPGEGESHAQVGERWLRHHLEEAGKTTEQLARVLYDNHWTAIAELCDDSFEEHVLAYGPDKSGLHLHGINESTKLFKTQPPAVVDAFAKEWGFIQTPSIELKTIADVQAFTEEVGRTGKWRGEAVEGFVVRTTVSEPPTDGRADSSASPYAPGSSFFFKIKFDEPYMMYRDWREITKTLLRHKGPANEVRLPKAKMKRPETQVYVKWATQQIKKNPGMFAEYNKGRGIIATREKFLQWLGSEEGKKEETALQQQSESSGHLTPVKKFGKTVIVPIAIPGVGKTSVAVALASLFGFGHTQSDDVKVKKAAPVFVKNVQKLLNNHDVVIADRNNHLRQHRDALREAVKGMDPPVRLLALNWSLDLPHSTVHRICGDRVLARGDNHQSLLGDPLAKAHEDVIWMFIHQLEELDDNEVDVSVEMDLAESLEDSLERAVNGIVSVLGLQKPSREKMGEALAAARGYAPSTKGARAKVVEDKKAKSQKLPRYFGLLPEIDLENALGQQLLNADVPSTLKTFWEEVRNGHRIAGRPHVTIVHEKALPGELDLWERCMALHKMAVPPSFKLRLGHLVANERIMAATVEDLQVVDVEKDEGQEGREFVTKLAEDIRSRLHITVATKNAGVPPVEAKALVEAWRRGKAGNGAASIPLEGLFAEGRVKGLMS</sequence>
<organism evidence="1 2">
    <name type="scientific">Auriscalpium vulgare</name>
    <dbReference type="NCBI Taxonomy" id="40419"/>
    <lineage>
        <taxon>Eukaryota</taxon>
        <taxon>Fungi</taxon>
        <taxon>Dikarya</taxon>
        <taxon>Basidiomycota</taxon>
        <taxon>Agaricomycotina</taxon>
        <taxon>Agaricomycetes</taxon>
        <taxon>Russulales</taxon>
        <taxon>Auriscalpiaceae</taxon>
        <taxon>Auriscalpium</taxon>
    </lineage>
</organism>
<proteinExistence type="predicted"/>
<reference evidence="1" key="2">
    <citation type="journal article" date="2022" name="New Phytol.">
        <title>Evolutionary transition to the ectomycorrhizal habit in the genomes of a hyperdiverse lineage of mushroom-forming fungi.</title>
        <authorList>
            <person name="Looney B."/>
            <person name="Miyauchi S."/>
            <person name="Morin E."/>
            <person name="Drula E."/>
            <person name="Courty P.E."/>
            <person name="Kohler A."/>
            <person name="Kuo A."/>
            <person name="LaButti K."/>
            <person name="Pangilinan J."/>
            <person name="Lipzen A."/>
            <person name="Riley R."/>
            <person name="Andreopoulos W."/>
            <person name="He G."/>
            <person name="Johnson J."/>
            <person name="Nolan M."/>
            <person name="Tritt A."/>
            <person name="Barry K.W."/>
            <person name="Grigoriev I.V."/>
            <person name="Nagy L.G."/>
            <person name="Hibbett D."/>
            <person name="Henrissat B."/>
            <person name="Matheny P.B."/>
            <person name="Labbe J."/>
            <person name="Martin F.M."/>
        </authorList>
    </citation>
    <scope>NUCLEOTIDE SEQUENCE</scope>
    <source>
        <strain evidence="1">FP105234-sp</strain>
    </source>
</reference>
<keyword evidence="2" id="KW-1185">Reference proteome</keyword>
<gene>
    <name evidence="1" type="ORF">FA95DRAFT_112242</name>
</gene>
<accession>A0ACB8S745</accession>
<dbReference type="EMBL" id="MU275848">
    <property type="protein sequence ID" value="KAI0052022.1"/>
    <property type="molecule type" value="Genomic_DNA"/>
</dbReference>
<reference evidence="1" key="1">
    <citation type="submission" date="2021-02" db="EMBL/GenBank/DDBJ databases">
        <authorList>
            <consortium name="DOE Joint Genome Institute"/>
            <person name="Ahrendt S."/>
            <person name="Looney B.P."/>
            <person name="Miyauchi S."/>
            <person name="Morin E."/>
            <person name="Drula E."/>
            <person name="Courty P.E."/>
            <person name="Chicoki N."/>
            <person name="Fauchery L."/>
            <person name="Kohler A."/>
            <person name="Kuo A."/>
            <person name="Labutti K."/>
            <person name="Pangilinan J."/>
            <person name="Lipzen A."/>
            <person name="Riley R."/>
            <person name="Andreopoulos W."/>
            <person name="He G."/>
            <person name="Johnson J."/>
            <person name="Barry K.W."/>
            <person name="Grigoriev I.V."/>
            <person name="Nagy L."/>
            <person name="Hibbett D."/>
            <person name="Henrissat B."/>
            <person name="Matheny P.B."/>
            <person name="Labbe J."/>
            <person name="Martin F."/>
        </authorList>
    </citation>
    <scope>NUCLEOTIDE SEQUENCE</scope>
    <source>
        <strain evidence="1">FP105234-sp</strain>
    </source>
</reference>